<dbReference type="EMBL" id="JABFCR010000020">
    <property type="protein sequence ID" value="NNU33774.1"/>
    <property type="molecule type" value="Genomic_DNA"/>
</dbReference>
<evidence type="ECO:0000256" key="1">
    <source>
        <dbReference type="SAM" id="MobiDB-lite"/>
    </source>
</evidence>
<keyword evidence="3" id="KW-1185">Reference proteome</keyword>
<name>A0ABX1W0M8_9SPHI</name>
<sequence>MPANTQLALGTKSFTTTNGPNLKTPGIQTITVADFTDGAKTANTSPSITVNVGGFTKLQLLLPGENAAPGTTTGKTGTPTTPVAGTPITLTVNAVDAARNVVTTATDVVNISSNDINAVLPANAALVSGTKTFSFTFRTATTTRTITATDVTNGAKLSVPILL</sequence>
<organism evidence="2 3">
    <name type="scientific">Mucilaginibacter humi</name>
    <dbReference type="NCBI Taxonomy" id="2732510"/>
    <lineage>
        <taxon>Bacteria</taxon>
        <taxon>Pseudomonadati</taxon>
        <taxon>Bacteroidota</taxon>
        <taxon>Sphingobacteriia</taxon>
        <taxon>Sphingobacteriales</taxon>
        <taxon>Sphingobacteriaceae</taxon>
        <taxon>Mucilaginibacter</taxon>
    </lineage>
</organism>
<accession>A0ABX1W0M8</accession>
<dbReference type="RefSeq" id="WP_175269462.1">
    <property type="nucleotide sequence ID" value="NZ_JABFCR010000020.1"/>
</dbReference>
<reference evidence="2 3" key="1">
    <citation type="submission" date="2020-05" db="EMBL/GenBank/DDBJ databases">
        <authorList>
            <person name="Khan S.A."/>
            <person name="Jeon C.O."/>
            <person name="Chun B.H."/>
        </authorList>
    </citation>
    <scope>NUCLEOTIDE SEQUENCE [LARGE SCALE GENOMIC DNA]</scope>
    <source>
        <strain evidence="2 3">S1162</strain>
    </source>
</reference>
<evidence type="ECO:0000313" key="3">
    <source>
        <dbReference type="Proteomes" id="UP000566071"/>
    </source>
</evidence>
<evidence type="ECO:0000313" key="2">
    <source>
        <dbReference type="EMBL" id="NNU33774.1"/>
    </source>
</evidence>
<gene>
    <name evidence="2" type="ORF">HK413_05800</name>
</gene>
<proteinExistence type="predicted"/>
<feature type="region of interest" description="Disordered" evidence="1">
    <location>
        <begin position="1"/>
        <end position="20"/>
    </location>
</feature>
<protein>
    <submittedName>
        <fullName evidence="2">Uncharacterized protein</fullName>
    </submittedName>
</protein>
<comment type="caution">
    <text evidence="2">The sequence shown here is derived from an EMBL/GenBank/DDBJ whole genome shotgun (WGS) entry which is preliminary data.</text>
</comment>
<dbReference type="Proteomes" id="UP000566071">
    <property type="component" value="Unassembled WGS sequence"/>
</dbReference>